<dbReference type="PANTHER" id="PTHR41259">
    <property type="entry name" value="DOUBLE-STRAND BREAK REPAIR RAD50 ATPASE, PUTATIVE-RELATED"/>
    <property type="match status" value="1"/>
</dbReference>
<feature type="coiled-coil region" evidence="1">
    <location>
        <begin position="392"/>
        <end position="419"/>
    </location>
</feature>
<dbReference type="SUPFAM" id="SSF52540">
    <property type="entry name" value="P-loop containing nucleoside triphosphate hydrolases"/>
    <property type="match status" value="1"/>
</dbReference>
<organism evidence="3 4">
    <name type="scientific">Rubinisphaera brasiliensis (strain ATCC 49424 / DSM 5305 / JCM 21570 / IAM 15109 / NBRC 103401 / IFAM 1448)</name>
    <name type="common">Planctomyces brasiliensis</name>
    <dbReference type="NCBI Taxonomy" id="756272"/>
    <lineage>
        <taxon>Bacteria</taxon>
        <taxon>Pseudomonadati</taxon>
        <taxon>Planctomycetota</taxon>
        <taxon>Planctomycetia</taxon>
        <taxon>Planctomycetales</taxon>
        <taxon>Planctomycetaceae</taxon>
        <taxon>Rubinisphaera</taxon>
    </lineage>
</organism>
<evidence type="ECO:0000259" key="2">
    <source>
        <dbReference type="Pfam" id="PF13514"/>
    </source>
</evidence>
<dbReference type="Pfam" id="PF13514">
    <property type="entry name" value="AAA_27"/>
    <property type="match status" value="1"/>
</dbReference>
<dbReference type="STRING" id="756272.Plabr_3620"/>
<dbReference type="InterPro" id="IPR027417">
    <property type="entry name" value="P-loop_NTPase"/>
</dbReference>
<dbReference type="InterPro" id="IPR038734">
    <property type="entry name" value="YhaN_AAA"/>
</dbReference>
<dbReference type="OrthoDB" id="9764467at2"/>
<dbReference type="AlphaFoldDB" id="F0SQ40"/>
<accession>F0SQ40</accession>
<dbReference type="Gene3D" id="3.40.50.300">
    <property type="entry name" value="P-loop containing nucleotide triphosphate hydrolases"/>
    <property type="match status" value="2"/>
</dbReference>
<dbReference type="EMBL" id="CP002546">
    <property type="protein sequence ID" value="ADY61217.1"/>
    <property type="molecule type" value="Genomic_DNA"/>
</dbReference>
<keyword evidence="1" id="KW-0175">Coiled coil</keyword>
<sequence length="1181" mass="134215">MKFERLDLIAYGPFTGQSLEFPERAGFHLIHGPNEAGKSSALRAIGDVLFGIPVRTNDNFLHPYKQLRIGLASVNLDGKKRDVVRRKANSQALREADDQTPVDDSVWQRHCGGMDRETFLTMFGIDHPRLRQGGEEVVRGQGNLGQLLFSAHSGVADLRKSLQSLTAASEQLFKPTKKSSEMLQLIEQYQTAQQEVKAAQVSVETWREQERQLNELEERKATLDHELKELRLKSQQLKRVIDSQPAILQWRTVQAELKELESIPELPQQFERDVQAALTQSRKFEQQRVDAERELAEVREKIAELTLDESTLAEGPAIEALRTELGSYLKAQQDRPKVQSDMEAARSDAEETFRSLGRTGSLEQVDELRVPVDAAVQIQSLGNQHEGFVERKEGLHRDCERLRQTLKRIDQQLEKTAENAGLGDFKAVVRKIQSRGDLWQELSRTSAEVTRLTREAESLAGQLPLISADLEQLESLRLPLVATVERYEQRFRECETERHSLIGRCDEERQQEERLVSQLAELESGRVIPTEEDLSQARERRQRGWKLILQDWKADGASEQELSEYLEQSEGDADLVRAYELAVGGADQLVDTLRSDADRVATKARLQSEVEESRRRQNGLRAQIGQAEQLYQTLAIEWQEHWVPAGLTALPPGEMLKWLREYEQIKSVIVQFRRRELEQEQLTAEVESARKTLEKHLQACGIDFPAEHDVAELMQQATAHVEKQSEDEVLRKRLVADRESVREELDEAEARLNSTENLLSEWKNAWEKEMTRLGLTGEATPAQANRVLSELTDLFRHLHTTKDKEIRIQGIDADSSAFEERVAELVSRLDSEFKADSVEQMVHELTRRLNSAVSTRDRYEVYAAQAEQKEKQINEASHGANVQQAMLQQFCEQANCPEIADLQDVYRQSARKQALQQQAESWRAQIQAHSAGREIDQFVVEVLEYQDQIDELPGELKDLEGQINGLNVERDRLIEQISTARLELNRIDGSALAAARAEDSESLASSLERKIERLVSLRIALATLNAAVERHREKSQGPVLEQASRYFQQMTCGSFAGLQADFDSQGNPVVKGVRADSNALLEVQEMSDGTCDQLYLALRLASLEAWLESHAPFPFIVDDILLNFDDERSIATMKILIELSQRTQVLFFTHHQHLVDLLASASEIDSDRYHVHRLGGMAVPT</sequence>
<feature type="domain" description="YhaN AAA" evidence="2">
    <location>
        <begin position="1"/>
        <end position="206"/>
    </location>
</feature>
<dbReference type="KEGG" id="pbs:Plabr_3620"/>
<evidence type="ECO:0000313" key="4">
    <source>
        <dbReference type="Proteomes" id="UP000006860"/>
    </source>
</evidence>
<dbReference type="HOGENOM" id="CLU_006135_0_0_0"/>
<reference evidence="4" key="1">
    <citation type="submission" date="2011-02" db="EMBL/GenBank/DDBJ databases">
        <title>The complete genome of Planctomyces brasiliensis DSM 5305.</title>
        <authorList>
            <person name="Lucas S."/>
            <person name="Copeland A."/>
            <person name="Lapidus A."/>
            <person name="Bruce D."/>
            <person name="Goodwin L."/>
            <person name="Pitluck S."/>
            <person name="Kyrpides N."/>
            <person name="Mavromatis K."/>
            <person name="Pagani I."/>
            <person name="Ivanova N."/>
            <person name="Ovchinnikova G."/>
            <person name="Lu M."/>
            <person name="Detter J.C."/>
            <person name="Han C."/>
            <person name="Land M."/>
            <person name="Hauser L."/>
            <person name="Markowitz V."/>
            <person name="Cheng J.-F."/>
            <person name="Hugenholtz P."/>
            <person name="Woyke T."/>
            <person name="Wu D."/>
            <person name="Tindall B."/>
            <person name="Pomrenke H.G."/>
            <person name="Brambilla E."/>
            <person name="Klenk H.-P."/>
            <person name="Eisen J.A."/>
        </authorList>
    </citation>
    <scope>NUCLEOTIDE SEQUENCE [LARGE SCALE GENOMIC DNA]</scope>
    <source>
        <strain evidence="4">ATCC 49424 / DSM 5305 / JCM 21570 / NBRC 103401 / IFAM 1448</strain>
    </source>
</reference>
<protein>
    <submittedName>
        <fullName evidence="3">SMC domain protein</fullName>
    </submittedName>
</protein>
<feature type="coiled-coil region" evidence="1">
    <location>
        <begin position="182"/>
        <end position="240"/>
    </location>
</feature>
<name>F0SQ40_RUBBR</name>
<evidence type="ECO:0000313" key="3">
    <source>
        <dbReference type="EMBL" id="ADY61217.1"/>
    </source>
</evidence>
<feature type="coiled-coil region" evidence="1">
    <location>
        <begin position="942"/>
        <end position="1034"/>
    </location>
</feature>
<dbReference type="RefSeq" id="WP_013629936.1">
    <property type="nucleotide sequence ID" value="NC_015174.1"/>
</dbReference>
<keyword evidence="4" id="KW-1185">Reference proteome</keyword>
<dbReference type="eggNOG" id="COG1196">
    <property type="taxonomic scope" value="Bacteria"/>
</dbReference>
<feature type="coiled-coil region" evidence="1">
    <location>
        <begin position="274"/>
        <end position="308"/>
    </location>
</feature>
<dbReference type="PANTHER" id="PTHR41259:SF1">
    <property type="entry name" value="DOUBLE-STRAND BREAK REPAIR RAD50 ATPASE, PUTATIVE-RELATED"/>
    <property type="match status" value="1"/>
</dbReference>
<feature type="coiled-coil region" evidence="1">
    <location>
        <begin position="603"/>
        <end position="630"/>
    </location>
</feature>
<proteinExistence type="predicted"/>
<dbReference type="eggNOG" id="COG4717">
    <property type="taxonomic scope" value="Bacteria"/>
</dbReference>
<gene>
    <name evidence="3" type="ordered locus">Plabr_3620</name>
</gene>
<dbReference type="Proteomes" id="UP000006860">
    <property type="component" value="Chromosome"/>
</dbReference>
<feature type="coiled-coil region" evidence="1">
    <location>
        <begin position="731"/>
        <end position="765"/>
    </location>
</feature>
<evidence type="ECO:0000256" key="1">
    <source>
        <dbReference type="SAM" id="Coils"/>
    </source>
</evidence>